<sequence>MLYEPFPGGAAVVLTQLGLLEEGQAEGLGVRTFDAESGRLSLAMDDGRVIELVRATHARIENRYAVLVRAGGLAEDRGFIQIDRNFGVTDLLKHQVVYPETAHDEPVSHVSEDEMVDAPSDEVVDDETTRIHEVKRPVETQVTASDEIEASGDDKADAIVAEAAEAEVEPLAEVEEARIEDWDWAEPVRPFEPVDEAKAVWIEPVFEVVPDVEAGRVSQVEAEVESVPVVVTEAEDLPNVETEALAVAEAELEDESVAAAPEVHAEDEADAARMRYYRPLVEAFEPDVVVMFGWIAETGTIQTYEHRATGRYMHIDGASGLFYDQTRTPISQAAALRHAMPTDSVRERAKAAFFEEPPIEETPEAPAMLATRQSVRVSDEAPHGDELGLDTFVRKDANGGEPNERESWRKRIAGLGRTFRLGKNMGRGEE</sequence>
<protein>
    <submittedName>
        <fullName evidence="2">Uncharacterized protein</fullName>
    </submittedName>
</protein>
<accession>E8X660</accession>
<dbReference type="EMBL" id="CP002481">
    <property type="protein sequence ID" value="ADW70944.1"/>
    <property type="molecule type" value="Genomic_DNA"/>
</dbReference>
<dbReference type="KEGG" id="acm:AciX9_4164"/>
<geneLocation type="plasmid" evidence="2 3">
    <name>pACIX901</name>
</geneLocation>
<dbReference type="AlphaFoldDB" id="E8X660"/>
<keyword evidence="3" id="KW-1185">Reference proteome</keyword>
<feature type="compositionally biased region" description="Basic and acidic residues" evidence="1">
    <location>
        <begin position="377"/>
        <end position="408"/>
    </location>
</feature>
<dbReference type="HOGENOM" id="CLU_637376_0_0_0"/>
<organism evidence="3">
    <name type="scientific">Granulicella tundricola (strain ATCC BAA-1859 / DSM 23138 / MP5ACTX9)</name>
    <dbReference type="NCBI Taxonomy" id="1198114"/>
    <lineage>
        <taxon>Bacteria</taxon>
        <taxon>Pseudomonadati</taxon>
        <taxon>Acidobacteriota</taxon>
        <taxon>Terriglobia</taxon>
        <taxon>Terriglobales</taxon>
        <taxon>Acidobacteriaceae</taxon>
        <taxon>Granulicella</taxon>
    </lineage>
</organism>
<reference evidence="3" key="1">
    <citation type="submission" date="2011-01" db="EMBL/GenBank/DDBJ databases">
        <title>Complete sequence of plasmid1 of Acidobacterium sp. MP5ACTX9.</title>
        <authorList>
            <consortium name="US DOE Joint Genome Institute"/>
            <person name="Lucas S."/>
            <person name="Copeland A."/>
            <person name="Lapidus A."/>
            <person name="Cheng J.-F."/>
            <person name="Goodwin L."/>
            <person name="Pitluck S."/>
            <person name="Teshima H."/>
            <person name="Detter J.C."/>
            <person name="Han C."/>
            <person name="Tapia R."/>
            <person name="Land M."/>
            <person name="Hauser L."/>
            <person name="Kyrpides N."/>
            <person name="Ivanova N."/>
            <person name="Ovchinnikova G."/>
            <person name="Pagani I."/>
            <person name="Rawat S.R."/>
            <person name="Mannisto M."/>
            <person name="Haggblom M.M."/>
            <person name="Woyke T."/>
        </authorList>
    </citation>
    <scope>NUCLEOTIDE SEQUENCE [LARGE SCALE GENOMIC DNA]</scope>
    <source>
        <strain evidence="3">MP5ACTX9</strain>
        <plasmid evidence="3">Plasmid pACIX901</plasmid>
    </source>
</reference>
<dbReference type="RefSeq" id="WP_013572856.1">
    <property type="nucleotide sequence ID" value="NC_015057.1"/>
</dbReference>
<gene>
    <name evidence="2" type="ordered locus">AciX9_4164</name>
</gene>
<proteinExistence type="predicted"/>
<evidence type="ECO:0000313" key="3">
    <source>
        <dbReference type="Proteomes" id="UP000000343"/>
    </source>
</evidence>
<feature type="region of interest" description="Disordered" evidence="1">
    <location>
        <begin position="376"/>
        <end position="408"/>
    </location>
</feature>
<name>E8X660_GRATM</name>
<keyword evidence="2" id="KW-0614">Plasmid</keyword>
<evidence type="ECO:0000313" key="2">
    <source>
        <dbReference type="EMBL" id="ADW70944.1"/>
    </source>
</evidence>
<evidence type="ECO:0000256" key="1">
    <source>
        <dbReference type="SAM" id="MobiDB-lite"/>
    </source>
</evidence>
<dbReference type="OrthoDB" id="123288at2"/>
<dbReference type="Proteomes" id="UP000000343">
    <property type="component" value="Plasmid pACIX901"/>
</dbReference>